<gene>
    <name evidence="5" type="ORF">A3Q56_05136</name>
</gene>
<sequence>MDKDNVNIPIWLADYTNQFLYMRQRVEPYFQQYQQNWNSCRFGETTELSKVLIAKHTYQNIPKQSTLKRLQKTKKPRAQRSVYTEDQIAVLERFFNRNIFVTIEEKEHLCKKLNLTKAQVKVWYQNRRVKEKKSFTYN</sequence>
<accession>A0A177B0K5</accession>
<evidence type="ECO:0000259" key="4">
    <source>
        <dbReference type="PROSITE" id="PS50071"/>
    </source>
</evidence>
<evidence type="ECO:0000256" key="3">
    <source>
        <dbReference type="RuleBase" id="RU000682"/>
    </source>
</evidence>
<dbReference type="PROSITE" id="PS50071">
    <property type="entry name" value="HOMEOBOX_2"/>
    <property type="match status" value="1"/>
</dbReference>
<dbReference type="Gene3D" id="1.10.10.60">
    <property type="entry name" value="Homeodomain-like"/>
    <property type="match status" value="1"/>
</dbReference>
<evidence type="ECO:0000313" key="6">
    <source>
        <dbReference type="Proteomes" id="UP000078046"/>
    </source>
</evidence>
<feature type="DNA-binding region" description="Homeobox" evidence="2">
    <location>
        <begin position="76"/>
        <end position="135"/>
    </location>
</feature>
<dbReference type="SMART" id="SM00389">
    <property type="entry name" value="HOX"/>
    <property type="match status" value="1"/>
</dbReference>
<dbReference type="InterPro" id="IPR009057">
    <property type="entry name" value="Homeodomain-like_sf"/>
</dbReference>
<organism evidence="5 6">
    <name type="scientific">Intoshia linei</name>
    <dbReference type="NCBI Taxonomy" id="1819745"/>
    <lineage>
        <taxon>Eukaryota</taxon>
        <taxon>Metazoa</taxon>
        <taxon>Spiralia</taxon>
        <taxon>Lophotrochozoa</taxon>
        <taxon>Mesozoa</taxon>
        <taxon>Orthonectida</taxon>
        <taxon>Rhopaluridae</taxon>
        <taxon>Intoshia</taxon>
    </lineage>
</organism>
<dbReference type="Proteomes" id="UP000078046">
    <property type="component" value="Unassembled WGS sequence"/>
</dbReference>
<keyword evidence="2 3" id="KW-0371">Homeobox</keyword>
<proteinExistence type="predicted"/>
<name>A0A177B0K5_9BILA</name>
<dbReference type="CDD" id="cd00086">
    <property type="entry name" value="homeodomain"/>
    <property type="match status" value="1"/>
</dbReference>
<dbReference type="InterPro" id="IPR001356">
    <property type="entry name" value="HD"/>
</dbReference>
<dbReference type="Pfam" id="PF00046">
    <property type="entry name" value="Homeodomain"/>
    <property type="match status" value="1"/>
</dbReference>
<dbReference type="EMBL" id="LWCA01000732">
    <property type="protein sequence ID" value="OAF67161.1"/>
    <property type="molecule type" value="Genomic_DNA"/>
</dbReference>
<feature type="non-terminal residue" evidence="5">
    <location>
        <position position="138"/>
    </location>
</feature>
<evidence type="ECO:0000256" key="1">
    <source>
        <dbReference type="ARBA" id="ARBA00004123"/>
    </source>
</evidence>
<comment type="subcellular location">
    <subcellularLocation>
        <location evidence="1 2 3">Nucleus</location>
    </subcellularLocation>
</comment>
<evidence type="ECO:0000313" key="5">
    <source>
        <dbReference type="EMBL" id="OAF67161.1"/>
    </source>
</evidence>
<protein>
    <recommendedName>
        <fullName evidence="4">Homeobox domain-containing protein</fullName>
    </recommendedName>
</protein>
<dbReference type="OrthoDB" id="6159439at2759"/>
<dbReference type="PANTHER" id="PTHR24333:SF5">
    <property type="entry name" value="VENT HOMEOBOX"/>
    <property type="match status" value="1"/>
</dbReference>
<keyword evidence="6" id="KW-1185">Reference proteome</keyword>
<dbReference type="PANTHER" id="PTHR24333">
    <property type="entry name" value="HOMEO BOX HB9 LIKE A-RELATED"/>
    <property type="match status" value="1"/>
</dbReference>
<feature type="domain" description="Homeobox" evidence="4">
    <location>
        <begin position="74"/>
        <end position="134"/>
    </location>
</feature>
<evidence type="ECO:0000256" key="2">
    <source>
        <dbReference type="PROSITE-ProRule" id="PRU00108"/>
    </source>
</evidence>
<keyword evidence="2 3" id="KW-0238">DNA-binding</keyword>
<dbReference type="AlphaFoldDB" id="A0A177B0K5"/>
<dbReference type="GO" id="GO:0003677">
    <property type="term" value="F:DNA binding"/>
    <property type="evidence" value="ECO:0007669"/>
    <property type="project" value="UniProtKB-UniRule"/>
</dbReference>
<dbReference type="InterPro" id="IPR050848">
    <property type="entry name" value="Homeobox_TF"/>
</dbReference>
<dbReference type="GO" id="GO:0005634">
    <property type="term" value="C:nucleus"/>
    <property type="evidence" value="ECO:0007669"/>
    <property type="project" value="UniProtKB-SubCell"/>
</dbReference>
<comment type="caution">
    <text evidence="5">The sequence shown here is derived from an EMBL/GenBank/DDBJ whole genome shotgun (WGS) entry which is preliminary data.</text>
</comment>
<dbReference type="SUPFAM" id="SSF46689">
    <property type="entry name" value="Homeodomain-like"/>
    <property type="match status" value="1"/>
</dbReference>
<reference evidence="5 6" key="1">
    <citation type="submission" date="2016-04" db="EMBL/GenBank/DDBJ databases">
        <title>The genome of Intoshia linei affirms orthonectids as highly simplified spiralians.</title>
        <authorList>
            <person name="Mikhailov K.V."/>
            <person name="Slusarev G.S."/>
            <person name="Nikitin M.A."/>
            <person name="Logacheva M.D."/>
            <person name="Penin A."/>
            <person name="Aleoshin V."/>
            <person name="Panchin Y.V."/>
        </authorList>
    </citation>
    <scope>NUCLEOTIDE SEQUENCE [LARGE SCALE GENOMIC DNA]</scope>
    <source>
        <strain evidence="5">Intl2013</strain>
        <tissue evidence="5">Whole animal</tissue>
    </source>
</reference>
<keyword evidence="2 3" id="KW-0539">Nucleus</keyword>